<dbReference type="PROSITE" id="PS51677">
    <property type="entry name" value="NODB"/>
    <property type="match status" value="1"/>
</dbReference>
<protein>
    <submittedName>
        <fullName evidence="4">Chitooligosaccharide deacetylase</fullName>
    </submittedName>
</protein>
<proteinExistence type="predicted"/>
<dbReference type="RefSeq" id="WP_071317021.1">
    <property type="nucleotide sequence ID" value="NZ_CP063356.2"/>
</dbReference>
<dbReference type="AlphaFoldDB" id="A0A1S2M361"/>
<dbReference type="PANTHER" id="PTHR10587">
    <property type="entry name" value="GLYCOSYL TRANSFERASE-RELATED"/>
    <property type="match status" value="1"/>
</dbReference>
<dbReference type="Gene3D" id="3.20.20.370">
    <property type="entry name" value="Glycoside hydrolase/deacetylase"/>
    <property type="match status" value="1"/>
</dbReference>
<evidence type="ECO:0000313" key="4">
    <source>
        <dbReference type="EMBL" id="OIJ19128.1"/>
    </source>
</evidence>
<reference evidence="4" key="1">
    <citation type="submission" date="2016-10" db="EMBL/GenBank/DDBJ databases">
        <title>Draft genome sequences of four alkaliphilic bacteria belonging to the Anaerobacillus genus.</title>
        <authorList>
            <person name="Bassil N.M."/>
            <person name="Lloyd J.R."/>
        </authorList>
    </citation>
    <scope>NUCLEOTIDE SEQUENCE [LARGE SCALE GENOMIC DNA]</scope>
    <source>
        <strain evidence="4">NB2006</strain>
    </source>
</reference>
<dbReference type="InterPro" id="IPR002509">
    <property type="entry name" value="NODB_dom"/>
</dbReference>
<feature type="domain" description="NodB homology" evidence="3">
    <location>
        <begin position="93"/>
        <end position="277"/>
    </location>
</feature>
<dbReference type="CDD" id="cd10917">
    <property type="entry name" value="CE4_NodB_like_6s_7s"/>
    <property type="match status" value="1"/>
</dbReference>
<keyword evidence="2" id="KW-0732">Signal</keyword>
<comment type="caution">
    <text evidence="4">The sequence shown here is derived from an EMBL/GenBank/DDBJ whole genome shotgun (WGS) entry which is preliminary data.</text>
</comment>
<sequence>MNKSFKFLLILTLVVVTQFSGFSNVSSATEIANGDVEQQWWWKKDHPKEDEDLPRLGGGSENPERNREQPISNIILQQRYPETVVLQGPATENKIALTFDDGPDPRFSEQVLDVLAEYNVPATFFVMGSRAIAYPEIVKRMDAEGHIIGNHTYFHPNLVKEADLATLEREVTRTEDTLNDILGYRTKLFRAPYGFLYNELVEKLAQLDYSVIVWSVDSLDWQEDPPTEIAANVLNDVQPGAIILMHDGGDWDADRTNTIASLRQIIPALKEQGYEFVTVPDLLGIPYNK</sequence>
<evidence type="ECO:0000256" key="1">
    <source>
        <dbReference type="SAM" id="MobiDB-lite"/>
    </source>
</evidence>
<evidence type="ECO:0000256" key="2">
    <source>
        <dbReference type="SAM" id="SignalP"/>
    </source>
</evidence>
<dbReference type="GO" id="GO:0016810">
    <property type="term" value="F:hydrolase activity, acting on carbon-nitrogen (but not peptide) bonds"/>
    <property type="evidence" value="ECO:0007669"/>
    <property type="project" value="InterPro"/>
</dbReference>
<dbReference type="InterPro" id="IPR011330">
    <property type="entry name" value="Glyco_hydro/deAcase_b/a-brl"/>
</dbReference>
<dbReference type="SUPFAM" id="SSF88713">
    <property type="entry name" value="Glycoside hydrolase/deacetylase"/>
    <property type="match status" value="1"/>
</dbReference>
<dbReference type="Pfam" id="PF01522">
    <property type="entry name" value="Polysacc_deac_1"/>
    <property type="match status" value="1"/>
</dbReference>
<dbReference type="EMBL" id="LQXD01000083">
    <property type="protein sequence ID" value="OIJ19128.1"/>
    <property type="molecule type" value="Genomic_DNA"/>
</dbReference>
<feature type="signal peptide" evidence="2">
    <location>
        <begin position="1"/>
        <end position="28"/>
    </location>
</feature>
<accession>A0A1S2M361</accession>
<gene>
    <name evidence="4" type="ORF">AWH56_09895</name>
</gene>
<evidence type="ECO:0000259" key="3">
    <source>
        <dbReference type="PROSITE" id="PS51677"/>
    </source>
</evidence>
<organism evidence="4">
    <name type="scientific">Anaerobacillus isosaccharinicus</name>
    <dbReference type="NCBI Taxonomy" id="1532552"/>
    <lineage>
        <taxon>Bacteria</taxon>
        <taxon>Bacillati</taxon>
        <taxon>Bacillota</taxon>
        <taxon>Bacilli</taxon>
        <taxon>Bacillales</taxon>
        <taxon>Bacillaceae</taxon>
        <taxon>Anaerobacillus</taxon>
    </lineage>
</organism>
<feature type="region of interest" description="Disordered" evidence="1">
    <location>
        <begin position="47"/>
        <end position="68"/>
    </location>
</feature>
<feature type="chain" id="PRO_5010204130" evidence="2">
    <location>
        <begin position="29"/>
        <end position="289"/>
    </location>
</feature>
<dbReference type="PANTHER" id="PTHR10587:SF125">
    <property type="entry name" value="POLYSACCHARIDE DEACETYLASE YHEN-RELATED"/>
    <property type="match status" value="1"/>
</dbReference>
<name>A0A1S2M361_9BACI</name>
<dbReference type="InterPro" id="IPR050248">
    <property type="entry name" value="Polysacc_deacetylase_ArnD"/>
</dbReference>
<dbReference type="GO" id="GO:0005975">
    <property type="term" value="P:carbohydrate metabolic process"/>
    <property type="evidence" value="ECO:0007669"/>
    <property type="project" value="InterPro"/>
</dbReference>